<proteinExistence type="predicted"/>
<feature type="domain" description="SnoaL-like" evidence="1">
    <location>
        <begin position="14"/>
        <end position="105"/>
    </location>
</feature>
<evidence type="ECO:0000259" key="1">
    <source>
        <dbReference type="Pfam" id="PF12680"/>
    </source>
</evidence>
<comment type="caution">
    <text evidence="2">The sequence shown here is derived from an EMBL/GenBank/DDBJ whole genome shotgun (WGS) entry which is preliminary data.</text>
</comment>
<organism evidence="2 3">
    <name type="scientific">Paenarthrobacter histidinolovorans</name>
    <dbReference type="NCBI Taxonomy" id="43664"/>
    <lineage>
        <taxon>Bacteria</taxon>
        <taxon>Bacillati</taxon>
        <taxon>Actinomycetota</taxon>
        <taxon>Actinomycetes</taxon>
        <taxon>Micrococcales</taxon>
        <taxon>Micrococcaceae</taxon>
        <taxon>Paenarthrobacter</taxon>
    </lineage>
</organism>
<dbReference type="Proteomes" id="UP001620520">
    <property type="component" value="Unassembled WGS sequence"/>
</dbReference>
<dbReference type="Pfam" id="PF12680">
    <property type="entry name" value="SnoaL_2"/>
    <property type="match status" value="1"/>
</dbReference>
<dbReference type="EMBL" id="JBIYEW010000003">
    <property type="protein sequence ID" value="MFK4637511.1"/>
    <property type="molecule type" value="Genomic_DNA"/>
</dbReference>
<evidence type="ECO:0000313" key="2">
    <source>
        <dbReference type="EMBL" id="MFK4637511.1"/>
    </source>
</evidence>
<sequence>MSEEETKVIEIAVAYHRAWTTGDWDSAEEHLAGAILCHAPSGTMEGKDAVRSFMKPFADSLTASTLLAAYGADHEALIMYDTANRSVSSAPAAELYRIENDHIVQIRIIFDRLPFALARGDVVAV</sequence>
<dbReference type="InterPro" id="IPR032710">
    <property type="entry name" value="NTF2-like_dom_sf"/>
</dbReference>
<evidence type="ECO:0000313" key="3">
    <source>
        <dbReference type="Proteomes" id="UP001620520"/>
    </source>
</evidence>
<accession>A0ABW8N1M1</accession>
<dbReference type="RefSeq" id="WP_404593380.1">
    <property type="nucleotide sequence ID" value="NZ_JBIYEW010000003.1"/>
</dbReference>
<gene>
    <name evidence="2" type="ORF">ABIA52_000400</name>
</gene>
<dbReference type="Gene3D" id="3.10.450.50">
    <property type="match status" value="1"/>
</dbReference>
<keyword evidence="3" id="KW-1185">Reference proteome</keyword>
<reference evidence="2 3" key="1">
    <citation type="submission" date="2024-10" db="EMBL/GenBank/DDBJ databases">
        <title>Novel secondary metabolite-producing bacteria for plant disease control.</title>
        <authorList>
            <person name="Chevrette M."/>
        </authorList>
    </citation>
    <scope>NUCLEOTIDE SEQUENCE [LARGE SCALE GENOMIC DNA]</scope>
    <source>
        <strain evidence="2 3">J30 TE3557</strain>
    </source>
</reference>
<dbReference type="InterPro" id="IPR037401">
    <property type="entry name" value="SnoaL-like"/>
</dbReference>
<dbReference type="SUPFAM" id="SSF54427">
    <property type="entry name" value="NTF2-like"/>
    <property type="match status" value="1"/>
</dbReference>
<protein>
    <recommendedName>
        <fullName evidence="1">SnoaL-like domain-containing protein</fullName>
    </recommendedName>
</protein>
<name>A0ABW8N1M1_9MICC</name>